<proteinExistence type="predicted"/>
<protein>
    <recommendedName>
        <fullName evidence="4">C3H1-type domain-containing protein</fullName>
    </recommendedName>
</protein>
<feature type="compositionally biased region" description="Basic and acidic residues" evidence="1">
    <location>
        <begin position="389"/>
        <end position="398"/>
    </location>
</feature>
<feature type="compositionally biased region" description="Basic and acidic residues" evidence="1">
    <location>
        <begin position="1084"/>
        <end position="1096"/>
    </location>
</feature>
<evidence type="ECO:0000313" key="3">
    <source>
        <dbReference type="Proteomes" id="UP000007494"/>
    </source>
</evidence>
<feature type="compositionally biased region" description="Basic and acidic residues" evidence="1">
    <location>
        <begin position="1309"/>
        <end position="1318"/>
    </location>
</feature>
<feature type="compositionally biased region" description="Polar residues" evidence="1">
    <location>
        <begin position="117"/>
        <end position="137"/>
    </location>
</feature>
<feature type="compositionally biased region" description="Low complexity" evidence="1">
    <location>
        <begin position="725"/>
        <end position="745"/>
    </location>
</feature>
<feature type="compositionally biased region" description="Polar residues" evidence="1">
    <location>
        <begin position="649"/>
        <end position="659"/>
    </location>
</feature>
<dbReference type="EMBL" id="FR823381">
    <property type="protein sequence ID" value="CBZ49889.1"/>
    <property type="molecule type" value="Genomic_DNA"/>
</dbReference>
<feature type="compositionally biased region" description="Basic and acidic residues" evidence="1">
    <location>
        <begin position="367"/>
        <end position="376"/>
    </location>
</feature>
<sequence>MVHGGWESWKKSVSPRRRRSSEEGGAQEGRDSEGTDARTGRPTRPSASQSPTDRRNAGEKERKQRQTGNSPTKDRREGKRRESSGNATPQAASQPPSTPDGGRRRSERLLALVALKKNQTSLVPPPTVQGNSPAGTQSPASASSVSSCASSIALPSSVSSSASSIALPSSVSSSAASAPSGGPRPLSSSVCSSSLPASSLRVSSPLSSSAPVASEAPLPSPAPPTAVSAVSLPAGGASSAPRPSSKSAPLGPSGGLSRVPSDNSPTLPAPRTGSSSAVARVSQVVSQQALTVQEAKNAFSRPSSGASATPPATVLSQTKLKVISYLVSAGGLASSASFTSAFAQSDRDFRRATRCWPQVDESLLIHLQDEDKDNPPRSRSASPRSSDPPPHDRGEKASRAVQQTDAERSAPSLNGLLREGEARTATAQGNEEARVGASLDAKSHGPPRTASRPPRAGAAFSAPVDSPKSLAGSPPPGSSAQRRNTREAEGEGRIEGPEKSAAPRDISHSSSSKASTHSRGEVPDRPAGESRGKAVARDQEGGGAEPPQVDTNRHSVGASPSAQGASQGSPVRFTASTAAGAVPGRGQETTQSLPSTTGSASQDCTPPEEPRALAGLAPAEASPSGTHQRLEPRSAGAGAPQKPERETGRSASAPTSHAQVITRVLWERPGLTGVSEAHPAGGAGGTASAVSCPATGGARPASPASRRTLAPPPSGALTAKRGAGLAPSKVSPAVSPSSPALSGASGPAEELLRLLHACEQEVAKARVHEARLRSQHAAALMRSKMLFLEFQRSQSEVHSYHQERLAAARRLAVAENQAALAAQNLEAAMTSADTHAPAHAGTGQARTAARPMAPPAQSKAGETGAREAGAGGARGVLPRREGDAEEGDSRKRGSRGEDQGTAGGGSLSPFPADAAVRAESGSGRENSRGMASSGVLSGNVSTSASDPSKRKGAERDASPQQTGRKRAASRESEVESSAGDAADDEGAQTRRKKGKTKDSESRQRERRYFETCLDQEDAGDTAGTREETETGDGQTGQPEERGAEGEGNLDQVKTVGEDVRRDGNQRDFAGSREDVLLVFFDGDGQVRDRDSPKSFEEAEAVSASSAGKGAGGAPQAKARTAKQSPGSPCAAVTSGSARRQRASEGSETCGKRAVLSAGASLGKAGEAARRAGDAARDGRDAERDQRGRSSAGGSCCSLPAGEPLAREGSEVGTVTRGSQGSVWFLEAVSLVCVVSPLGTESRPSPTNAHIYVSVLKDLGCRVSLEAGCEARGESRDEQRKESSGSAEEAKERASRERTASSAGVVVASARDRKEEKERQVRHRWAEKKKEREAANRQSATSLVDKFHGDNCLRPICYYALNGACLDPNCPNIHLS</sequence>
<evidence type="ECO:0000256" key="1">
    <source>
        <dbReference type="SAM" id="MobiDB-lite"/>
    </source>
</evidence>
<gene>
    <name evidence="2" type="ORF">NCLIV_003740</name>
</gene>
<dbReference type="InParanoid" id="F0V848"/>
<dbReference type="OMA" id="PNVRCEA"/>
<dbReference type="eggNOG" id="ENOG502TMJQ">
    <property type="taxonomic scope" value="Eukaryota"/>
</dbReference>
<feature type="compositionally biased region" description="Basic and acidic residues" evidence="1">
    <location>
        <begin position="1055"/>
        <end position="1070"/>
    </location>
</feature>
<dbReference type="OrthoDB" id="10687998at2759"/>
<feature type="region of interest" description="Disordered" evidence="1">
    <location>
        <begin position="1"/>
        <end position="280"/>
    </location>
</feature>
<feature type="compositionally biased region" description="Basic and acidic residues" evidence="1">
    <location>
        <begin position="52"/>
        <end position="64"/>
    </location>
</feature>
<feature type="compositionally biased region" description="Low complexity" evidence="1">
    <location>
        <begin position="138"/>
        <end position="217"/>
    </location>
</feature>
<dbReference type="VEuPathDB" id="ToxoDB:NCLIV_003740"/>
<reference evidence="3" key="1">
    <citation type="journal article" date="2012" name="PLoS Pathog.">
        <title>Comparative genomics of the apicomplexan parasites Toxoplasma gondii and Neospora caninum: Coccidia differing in host range and transmission strategy.</title>
        <authorList>
            <person name="Reid A.J."/>
            <person name="Vermont S.J."/>
            <person name="Cotton J.A."/>
            <person name="Harris D."/>
            <person name="Hill-Cawthorne G.A."/>
            <person name="Konen-Waisman S."/>
            <person name="Latham S.M."/>
            <person name="Mourier T."/>
            <person name="Norton R."/>
            <person name="Quail M.A."/>
            <person name="Sanders M."/>
            <person name="Shanmugam D."/>
            <person name="Sohal A."/>
            <person name="Wasmuth J.D."/>
            <person name="Brunk B."/>
            <person name="Grigg M.E."/>
            <person name="Howard J.C."/>
            <person name="Parkinson J."/>
            <person name="Roos D.S."/>
            <person name="Trees A.J."/>
            <person name="Berriman M."/>
            <person name="Pain A."/>
            <person name="Wastling J.M."/>
        </authorList>
    </citation>
    <scope>NUCLEOTIDE SEQUENCE [LARGE SCALE GENOMIC DNA]</scope>
    <source>
        <strain evidence="3">Liverpool</strain>
    </source>
</reference>
<feature type="compositionally biased region" description="Low complexity" evidence="1">
    <location>
        <begin position="1100"/>
        <end position="1118"/>
    </location>
</feature>
<feature type="compositionally biased region" description="Polar residues" evidence="1">
    <location>
        <begin position="587"/>
        <end position="604"/>
    </location>
</feature>
<keyword evidence="3" id="KW-1185">Reference proteome</keyword>
<dbReference type="RefSeq" id="XP_003879924.1">
    <property type="nucleotide sequence ID" value="XM_003879875.1"/>
</dbReference>
<feature type="compositionally biased region" description="Low complexity" evidence="1">
    <location>
        <begin position="508"/>
        <end position="517"/>
    </location>
</feature>
<feature type="compositionally biased region" description="Polar residues" evidence="1">
    <location>
        <begin position="84"/>
        <end position="95"/>
    </location>
</feature>
<dbReference type="GeneID" id="13445938"/>
<dbReference type="Proteomes" id="UP000007494">
    <property type="component" value="Chromosome Ib"/>
</dbReference>
<accession>F0V848</accession>
<feature type="region of interest" description="Disordered" evidence="1">
    <location>
        <begin position="830"/>
        <end position="1070"/>
    </location>
</feature>
<organism evidence="2 3">
    <name type="scientific">Neospora caninum (strain Liverpool)</name>
    <dbReference type="NCBI Taxonomy" id="572307"/>
    <lineage>
        <taxon>Eukaryota</taxon>
        <taxon>Sar</taxon>
        <taxon>Alveolata</taxon>
        <taxon>Apicomplexa</taxon>
        <taxon>Conoidasida</taxon>
        <taxon>Coccidia</taxon>
        <taxon>Eucoccidiorida</taxon>
        <taxon>Eimeriorina</taxon>
        <taxon>Sarcocystidae</taxon>
        <taxon>Neospora</taxon>
    </lineage>
</organism>
<feature type="compositionally biased region" description="Basic and acidic residues" evidence="1">
    <location>
        <begin position="996"/>
        <end position="1009"/>
    </location>
</feature>
<feature type="compositionally biased region" description="Polar residues" evidence="1">
    <location>
        <begin position="934"/>
        <end position="946"/>
    </location>
</feature>
<feature type="compositionally biased region" description="Low complexity" evidence="1">
    <location>
        <begin position="1188"/>
        <end position="1197"/>
    </location>
</feature>
<feature type="compositionally biased region" description="Basic and acidic residues" evidence="1">
    <location>
        <begin position="1271"/>
        <end position="1298"/>
    </location>
</feature>
<feature type="region of interest" description="Disordered" evidence="1">
    <location>
        <begin position="294"/>
        <end position="314"/>
    </location>
</feature>
<feature type="compositionally biased region" description="Low complexity" evidence="1">
    <location>
        <begin position="1299"/>
        <end position="1308"/>
    </location>
</feature>
<feature type="compositionally biased region" description="Basic and acidic residues" evidence="1">
    <location>
        <begin position="1166"/>
        <end position="1187"/>
    </location>
</feature>
<evidence type="ECO:0000313" key="2">
    <source>
        <dbReference type="EMBL" id="CBZ49889.1"/>
    </source>
</evidence>
<feature type="compositionally biased region" description="Basic and acidic residues" evidence="1">
    <location>
        <begin position="28"/>
        <end position="39"/>
    </location>
</feature>
<feature type="compositionally biased region" description="Basic and acidic residues" evidence="1">
    <location>
        <begin position="518"/>
        <end position="540"/>
    </location>
</feature>
<feature type="compositionally biased region" description="Basic and acidic residues" evidence="1">
    <location>
        <begin position="484"/>
        <end position="507"/>
    </location>
</feature>
<evidence type="ECO:0008006" key="4">
    <source>
        <dbReference type="Google" id="ProtNLM"/>
    </source>
</evidence>
<feature type="compositionally biased region" description="Basic and acidic residues" evidence="1">
    <location>
        <begin position="947"/>
        <end position="957"/>
    </location>
</feature>
<feature type="compositionally biased region" description="Low complexity" evidence="1">
    <location>
        <begin position="225"/>
        <end position="250"/>
    </location>
</feature>
<feature type="region of interest" description="Disordered" evidence="1">
    <location>
        <begin position="366"/>
        <end position="745"/>
    </location>
</feature>
<feature type="compositionally biased region" description="Basic and acidic residues" evidence="1">
    <location>
        <begin position="878"/>
        <end position="898"/>
    </location>
</feature>
<name>F0V848_NEOCL</name>
<feature type="region of interest" description="Disordered" evidence="1">
    <location>
        <begin position="1271"/>
        <end position="1336"/>
    </location>
</feature>
<feature type="region of interest" description="Disordered" evidence="1">
    <location>
        <begin position="1082"/>
        <end position="1212"/>
    </location>
</feature>
<feature type="compositionally biased region" description="Basic and acidic residues" evidence="1">
    <location>
        <begin position="72"/>
        <end position="83"/>
    </location>
</feature>
<feature type="compositionally biased region" description="Low complexity" evidence="1">
    <location>
        <begin position="557"/>
        <end position="570"/>
    </location>
</feature>